<organism evidence="2 3">
    <name type="scientific">Acetobacterium woodii (strain ATCC 29683 / DSM 1030 / JCM 2381 / KCTC 1655 / WB1)</name>
    <dbReference type="NCBI Taxonomy" id="931626"/>
    <lineage>
        <taxon>Bacteria</taxon>
        <taxon>Bacillati</taxon>
        <taxon>Bacillota</taxon>
        <taxon>Clostridia</taxon>
        <taxon>Eubacteriales</taxon>
        <taxon>Eubacteriaceae</taxon>
        <taxon>Acetobacterium</taxon>
    </lineage>
</organism>
<feature type="transmembrane region" description="Helical" evidence="1">
    <location>
        <begin position="21"/>
        <end position="52"/>
    </location>
</feature>
<evidence type="ECO:0000256" key="1">
    <source>
        <dbReference type="SAM" id="Phobius"/>
    </source>
</evidence>
<accession>H6LDF5</accession>
<keyword evidence="3" id="KW-1185">Reference proteome</keyword>
<keyword evidence="1" id="KW-1133">Transmembrane helix</keyword>
<gene>
    <name evidence="2" type="ordered locus">Awo_c11430</name>
</gene>
<dbReference type="Proteomes" id="UP000007177">
    <property type="component" value="Chromosome"/>
</dbReference>
<keyword evidence="1" id="KW-0472">Membrane</keyword>
<dbReference type="AlphaFoldDB" id="H6LDF5"/>
<feature type="transmembrane region" description="Helical" evidence="1">
    <location>
        <begin position="67"/>
        <end position="87"/>
    </location>
</feature>
<dbReference type="HOGENOM" id="CLU_1088299_0_0_9"/>
<protein>
    <submittedName>
        <fullName evidence="2">Uncharacterized protein</fullName>
    </submittedName>
</protein>
<reference evidence="2 3" key="2">
    <citation type="journal article" date="2012" name="PLoS ONE">
        <title>An ancient pathway combining carbon dioxide fixation with the generation and utilization of a sodium ion gradient for ATP synthesis.</title>
        <authorList>
            <person name="Poehlein A."/>
            <person name="Schmidt S."/>
            <person name="Kaster A.K."/>
            <person name="Goenrich M."/>
            <person name="Vollmers J."/>
            <person name="Thurmer A."/>
            <person name="Bertsch J."/>
            <person name="Schuchmann K."/>
            <person name="Voigt B."/>
            <person name="Hecker M."/>
            <person name="Daniel R."/>
            <person name="Thauer R.K."/>
            <person name="Gottschalk G."/>
            <person name="Muller V."/>
        </authorList>
    </citation>
    <scope>NUCLEOTIDE SEQUENCE [LARGE SCALE GENOMIC DNA]</scope>
    <source>
        <strain evidence="3">ATCC 29683 / DSM 1030 / JCM 2381 / KCTC 1655 / WB1</strain>
    </source>
</reference>
<sequence>MNEKNDENDQNINYRINRIQSLLVIVVCEILLLFFKGSILSFLIFIGLIIIIRKRIEKSKHKENDSLVLKNIATILLVLIIVVIPLTKAGNIRIQKMNYLNHIKSVEVTTDNLVDSYVGMAVQTNPFLAGVNLNVIETIEQSNIAIHTINFKPDGVYETLTLDSEGEQLESGIYQLVGNQLTIQLNGNTKIYAVEIKENSYLDDDEPIKFLNLYSDETLQTNIFSGIATGSNDVEFFTHAMGVIDQSELTDETDE</sequence>
<evidence type="ECO:0000313" key="3">
    <source>
        <dbReference type="Proteomes" id="UP000007177"/>
    </source>
</evidence>
<dbReference type="RefSeq" id="WP_014355530.1">
    <property type="nucleotide sequence ID" value="NC_016894.1"/>
</dbReference>
<reference evidence="3" key="1">
    <citation type="submission" date="2011-07" db="EMBL/GenBank/DDBJ databases">
        <title>Complete genome sequence of Acetobacterium woodii.</title>
        <authorList>
            <person name="Poehlein A."/>
            <person name="Schmidt S."/>
            <person name="Kaster A.-K."/>
            <person name="Goenrich M."/>
            <person name="Vollmers J."/>
            <person name="Thuermer A."/>
            <person name="Gottschalk G."/>
            <person name="Thauer R.K."/>
            <person name="Daniel R."/>
            <person name="Mueller V."/>
        </authorList>
    </citation>
    <scope>NUCLEOTIDE SEQUENCE [LARGE SCALE GENOMIC DNA]</scope>
    <source>
        <strain evidence="3">ATCC 29683 / DSM 1030 / JCM 2381 / KCTC 1655 / WB1</strain>
    </source>
</reference>
<dbReference type="STRING" id="931626.Awo_c11430"/>
<evidence type="ECO:0000313" key="2">
    <source>
        <dbReference type="EMBL" id="AFA47927.1"/>
    </source>
</evidence>
<dbReference type="KEGG" id="awo:Awo_c11430"/>
<name>H6LDF5_ACEWD</name>
<dbReference type="EMBL" id="CP002987">
    <property type="protein sequence ID" value="AFA47927.1"/>
    <property type="molecule type" value="Genomic_DNA"/>
</dbReference>
<proteinExistence type="predicted"/>
<keyword evidence="1" id="KW-0812">Transmembrane</keyword>